<keyword evidence="2" id="KW-1185">Reference proteome</keyword>
<evidence type="ECO:0000313" key="1">
    <source>
        <dbReference type="EMBL" id="KXB65277.1"/>
    </source>
</evidence>
<comment type="caution">
    <text evidence="1">The sequence shown here is derived from an EMBL/GenBank/DDBJ whole genome shotgun (WGS) entry which is preliminary data.</text>
</comment>
<sequence length="42" mass="4768">MNGMAIDDKLSQETHRVGFEGKVVSFIRSSIENNNIVFINEK</sequence>
<accession>A0A134AC40</accession>
<organism evidence="1 2">
    <name type="scientific">Aedoeadaptatus coxii</name>
    <dbReference type="NCBI Taxonomy" id="755172"/>
    <lineage>
        <taxon>Bacteria</taxon>
        <taxon>Bacillati</taxon>
        <taxon>Bacillota</taxon>
        <taxon>Tissierellia</taxon>
        <taxon>Tissierellales</taxon>
        <taxon>Peptoniphilaceae</taxon>
        <taxon>Aedoeadaptatus</taxon>
    </lineage>
</organism>
<dbReference type="EMBL" id="LSDG01000044">
    <property type="protein sequence ID" value="KXB65277.1"/>
    <property type="molecule type" value="Genomic_DNA"/>
</dbReference>
<reference evidence="2" key="1">
    <citation type="submission" date="2016-01" db="EMBL/GenBank/DDBJ databases">
        <authorList>
            <person name="Mitreva M."/>
            <person name="Pepin K.H."/>
            <person name="Mihindukulasuriya K.A."/>
            <person name="Fulton R."/>
            <person name="Fronick C."/>
            <person name="O'Laughlin M."/>
            <person name="Miner T."/>
            <person name="Herter B."/>
            <person name="Rosa B.A."/>
            <person name="Cordes M."/>
            <person name="Tomlinson C."/>
            <person name="Wollam A."/>
            <person name="Palsikar V.B."/>
            <person name="Mardis E.R."/>
            <person name="Wilson R.K."/>
        </authorList>
    </citation>
    <scope>NUCLEOTIDE SEQUENCE [LARGE SCALE GENOMIC DNA]</scope>
    <source>
        <strain evidence="2">DNF00729</strain>
    </source>
</reference>
<dbReference type="PATRIC" id="fig|755172.3.peg.1436"/>
<gene>
    <name evidence="1" type="ORF">HMPREF1863_01474</name>
</gene>
<proteinExistence type="predicted"/>
<dbReference type="Proteomes" id="UP000070442">
    <property type="component" value="Unassembled WGS sequence"/>
</dbReference>
<protein>
    <submittedName>
        <fullName evidence="1">Uncharacterized protein</fullName>
    </submittedName>
</protein>
<evidence type="ECO:0000313" key="2">
    <source>
        <dbReference type="Proteomes" id="UP000070442"/>
    </source>
</evidence>
<name>A0A134AC40_9FIRM</name>
<dbReference type="STRING" id="755172.HMPREF1863_01474"/>
<dbReference type="AlphaFoldDB" id="A0A134AC40"/>